<organism evidence="2">
    <name type="scientific">Heliothis virescens</name>
    <name type="common">Tobacco budworm moth</name>
    <dbReference type="NCBI Taxonomy" id="7102"/>
    <lineage>
        <taxon>Eukaryota</taxon>
        <taxon>Metazoa</taxon>
        <taxon>Ecdysozoa</taxon>
        <taxon>Arthropoda</taxon>
        <taxon>Hexapoda</taxon>
        <taxon>Insecta</taxon>
        <taxon>Pterygota</taxon>
        <taxon>Neoptera</taxon>
        <taxon>Endopterygota</taxon>
        <taxon>Lepidoptera</taxon>
        <taxon>Glossata</taxon>
        <taxon>Ditrysia</taxon>
        <taxon>Noctuoidea</taxon>
        <taxon>Noctuidae</taxon>
        <taxon>Heliothinae</taxon>
        <taxon>Heliothis</taxon>
    </lineage>
</organism>
<dbReference type="EMBL" id="NWSH01004536">
    <property type="protein sequence ID" value="PCG64967.1"/>
    <property type="molecule type" value="Genomic_DNA"/>
</dbReference>
<evidence type="ECO:0000256" key="1">
    <source>
        <dbReference type="SAM" id="MobiDB-lite"/>
    </source>
</evidence>
<dbReference type="AlphaFoldDB" id="A0A2A4IYD6"/>
<feature type="compositionally biased region" description="Basic and acidic residues" evidence="1">
    <location>
        <begin position="349"/>
        <end position="385"/>
    </location>
</feature>
<feature type="region of interest" description="Disordered" evidence="1">
    <location>
        <begin position="303"/>
        <end position="399"/>
    </location>
</feature>
<name>A0A2A4IYD6_HELVI</name>
<gene>
    <name evidence="2" type="ORF">B5V51_9853</name>
</gene>
<accession>A0A2A4IYD6</accession>
<reference evidence="2" key="1">
    <citation type="submission" date="2017-09" db="EMBL/GenBank/DDBJ databases">
        <title>Contemporary evolution of a Lepidopteran species, Heliothis virescens, in response to modern agricultural practices.</title>
        <authorList>
            <person name="Fritz M.L."/>
            <person name="Deyonke A.M."/>
            <person name="Papanicolaou A."/>
            <person name="Micinski S."/>
            <person name="Westbrook J."/>
            <person name="Gould F."/>
        </authorList>
    </citation>
    <scope>NUCLEOTIDE SEQUENCE [LARGE SCALE GENOMIC DNA]</scope>
    <source>
        <strain evidence="2">HvINT-</strain>
        <tissue evidence="2">Whole body</tissue>
    </source>
</reference>
<feature type="region of interest" description="Disordered" evidence="1">
    <location>
        <begin position="112"/>
        <end position="165"/>
    </location>
</feature>
<comment type="caution">
    <text evidence="2">The sequence shown here is derived from an EMBL/GenBank/DDBJ whole genome shotgun (WGS) entry which is preliminary data.</text>
</comment>
<proteinExistence type="predicted"/>
<feature type="region of interest" description="Disordered" evidence="1">
    <location>
        <begin position="1"/>
        <end position="86"/>
    </location>
</feature>
<feature type="compositionally biased region" description="Polar residues" evidence="1">
    <location>
        <begin position="119"/>
        <end position="139"/>
    </location>
</feature>
<protein>
    <submittedName>
        <fullName evidence="2">Uncharacterized protein</fullName>
    </submittedName>
</protein>
<sequence length="399" mass="43462">MCDKRNYPKPLPVRPKARRLLPSEELRDYSPAGIYGHPDSDVSSVTESDSCPCDQPNGPTDQQNGPTDQQNATSISSSLPWQGNPIIEPLPQIVIGTCSPDCKGRQDSIPRISRDFNDGYQQNSARNSKRVSIQEQGFETSDLIPSDYKPATTSMQGGPARPSFDPNSAPCNSYCRSCNNSLSAAPIQDQTADVISDLRKLSTTMSVDMPALDPRSAPKVTCCESCSKPLPVVPNYNQTNDVLPECCKPSILRPGPEPAFNSRTAPKEPCCESCKNSVLVAPIQKNECDDYCAHDTCGKEAFNNEGSSQETEDESAVPPKIKLWNMPLGTPPPRKRSKSASIAQGEQTDSDKTELDGKRLSKDGQNKRASQDSGKRNSTNEDVKKVPSKGLVKKRNSKN</sequence>
<feature type="compositionally biased region" description="Polar residues" evidence="1">
    <location>
        <begin position="57"/>
        <end position="81"/>
    </location>
</feature>
<evidence type="ECO:0000313" key="2">
    <source>
        <dbReference type="EMBL" id="PCG64967.1"/>
    </source>
</evidence>
<feature type="compositionally biased region" description="Low complexity" evidence="1">
    <location>
        <begin position="41"/>
        <end position="50"/>
    </location>
</feature>